<evidence type="ECO:0000256" key="3">
    <source>
        <dbReference type="ARBA" id="ARBA00022989"/>
    </source>
</evidence>
<comment type="caution">
    <text evidence="6">The sequence shown here is derived from an EMBL/GenBank/DDBJ whole genome shotgun (WGS) entry which is preliminary data.</text>
</comment>
<evidence type="ECO:0000256" key="4">
    <source>
        <dbReference type="ARBA" id="ARBA00023136"/>
    </source>
</evidence>
<evidence type="ECO:0000256" key="1">
    <source>
        <dbReference type="ARBA" id="ARBA00004540"/>
    </source>
</evidence>
<dbReference type="Proteomes" id="UP001230051">
    <property type="component" value="Unassembled WGS sequence"/>
</dbReference>
<dbReference type="GO" id="GO:0043495">
    <property type="term" value="F:protein-membrane adaptor activity"/>
    <property type="evidence" value="ECO:0007669"/>
    <property type="project" value="TreeGrafter"/>
</dbReference>
<gene>
    <name evidence="6" type="primary">Sun2</name>
    <name evidence="6" type="ORF">AOXY_G35650</name>
</gene>
<keyword evidence="3" id="KW-1133">Transmembrane helix</keyword>
<dbReference type="PANTHER" id="PTHR12911">
    <property type="entry name" value="SAD1/UNC-84-LIKE PROTEIN-RELATED"/>
    <property type="match status" value="1"/>
</dbReference>
<name>A0AAD8CEQ8_ACIOX</name>
<dbReference type="InterPro" id="IPR045119">
    <property type="entry name" value="SUN1-5"/>
</dbReference>
<feature type="domain" description="SUN" evidence="5">
    <location>
        <begin position="28"/>
        <end position="87"/>
    </location>
</feature>
<organism evidence="6 7">
    <name type="scientific">Acipenser oxyrinchus oxyrinchus</name>
    <dbReference type="NCBI Taxonomy" id="40147"/>
    <lineage>
        <taxon>Eukaryota</taxon>
        <taxon>Metazoa</taxon>
        <taxon>Chordata</taxon>
        <taxon>Craniata</taxon>
        <taxon>Vertebrata</taxon>
        <taxon>Euteleostomi</taxon>
        <taxon>Actinopterygii</taxon>
        <taxon>Chondrostei</taxon>
        <taxon>Acipenseriformes</taxon>
        <taxon>Acipenseridae</taxon>
        <taxon>Acipenser</taxon>
    </lineage>
</organism>
<dbReference type="AlphaFoldDB" id="A0AAD8CEQ8"/>
<reference evidence="6" key="1">
    <citation type="submission" date="2022-02" db="EMBL/GenBank/DDBJ databases">
        <title>Atlantic sturgeon de novo genome assembly.</title>
        <authorList>
            <person name="Stock M."/>
            <person name="Klopp C."/>
            <person name="Guiguen Y."/>
            <person name="Cabau C."/>
            <person name="Parinello H."/>
            <person name="Santidrian Yebra-Pimentel E."/>
            <person name="Kuhl H."/>
            <person name="Dirks R.P."/>
            <person name="Guessner J."/>
            <person name="Wuertz S."/>
            <person name="Du K."/>
            <person name="Schartl M."/>
        </authorList>
    </citation>
    <scope>NUCLEOTIDE SEQUENCE</scope>
    <source>
        <strain evidence="6">STURGEONOMICS-FGT-2020</strain>
        <tissue evidence="6">Whole blood</tissue>
    </source>
</reference>
<evidence type="ECO:0000259" key="5">
    <source>
        <dbReference type="Pfam" id="PF07738"/>
    </source>
</evidence>
<keyword evidence="2" id="KW-0812">Transmembrane</keyword>
<evidence type="ECO:0000313" key="7">
    <source>
        <dbReference type="Proteomes" id="UP001230051"/>
    </source>
</evidence>
<dbReference type="InterPro" id="IPR012919">
    <property type="entry name" value="SUN_dom"/>
</dbReference>
<keyword evidence="4" id="KW-0472">Membrane</keyword>
<proteinExistence type="predicted"/>
<evidence type="ECO:0000256" key="2">
    <source>
        <dbReference type="ARBA" id="ARBA00022692"/>
    </source>
</evidence>
<dbReference type="Gene3D" id="2.60.120.260">
    <property type="entry name" value="Galactose-binding domain-like"/>
    <property type="match status" value="1"/>
</dbReference>
<sequence length="127" mass="13950">MKKGDSISRSPISLFLSPQRMCSPVTAGRSGSHGFVVIELASRIRPTAVTLEHIPKSISPMGKIDSAPGTLQSTGWTMTLKKRALFGTLYLRSEWRPSSDLPAKGEDWVCTENTIHSKSCLVYMLLN</sequence>
<protein>
    <submittedName>
        <fullName evidence="6">SUN domain-containing protein 2</fullName>
    </submittedName>
</protein>
<dbReference type="Pfam" id="PF07738">
    <property type="entry name" value="Sad1_UNC"/>
    <property type="match status" value="1"/>
</dbReference>
<evidence type="ECO:0000313" key="6">
    <source>
        <dbReference type="EMBL" id="KAK1147049.1"/>
    </source>
</evidence>
<dbReference type="GO" id="GO:0034993">
    <property type="term" value="C:meiotic nuclear membrane microtubule tethering complex"/>
    <property type="evidence" value="ECO:0007669"/>
    <property type="project" value="TreeGrafter"/>
</dbReference>
<accession>A0AAD8CEQ8</accession>
<dbReference type="PANTHER" id="PTHR12911:SF8">
    <property type="entry name" value="KLAROID PROTEIN-RELATED"/>
    <property type="match status" value="1"/>
</dbReference>
<dbReference type="GO" id="GO:0005637">
    <property type="term" value="C:nuclear inner membrane"/>
    <property type="evidence" value="ECO:0007669"/>
    <property type="project" value="UniProtKB-SubCell"/>
</dbReference>
<dbReference type="EMBL" id="JAGXEW010000113">
    <property type="protein sequence ID" value="KAK1147049.1"/>
    <property type="molecule type" value="Genomic_DNA"/>
</dbReference>
<keyword evidence="7" id="KW-1185">Reference proteome</keyword>
<comment type="subcellular location">
    <subcellularLocation>
        <location evidence="1">Nucleus inner membrane</location>
    </subcellularLocation>
</comment>